<protein>
    <submittedName>
        <fullName evidence="2">Glycerophosphodiester phosphodiesterase</fullName>
    </submittedName>
</protein>
<dbReference type="Proteomes" id="UP000093928">
    <property type="component" value="Unassembled WGS sequence"/>
</dbReference>
<dbReference type="GO" id="GO:0008081">
    <property type="term" value="F:phosphoric diester hydrolase activity"/>
    <property type="evidence" value="ECO:0007669"/>
    <property type="project" value="InterPro"/>
</dbReference>
<sequence>MSPDTWRAGEDSTPIVEFLRSDGRIAMAHRGFTAFKFPKNSMGAFAEAIRLGYRYIETDVRATRDGVAVVQHDRRFRPAAGIRGPINDLYWRDVRKADLGAGESIPTLEELLAAYPDTRVNIDIKEASAVEPTVAVIERLNAHRRILVTSFSERRRRRALRLLSKRVATAAGTSAFLAVMAATTPRTRAYAWRLVSDSDCLQLPPRLGAAPVITGGLVRAAHAAGLQVHAWTVDDPKVMGALFDIGVDGIITDRADLLRQVLVSRGQWWQD</sequence>
<dbReference type="InterPro" id="IPR030395">
    <property type="entry name" value="GP_PDE_dom"/>
</dbReference>
<dbReference type="PROSITE" id="PS51704">
    <property type="entry name" value="GP_PDE"/>
    <property type="match status" value="1"/>
</dbReference>
<organism evidence="2 3">
    <name type="scientific">Mycobacterium asiaticum</name>
    <dbReference type="NCBI Taxonomy" id="1790"/>
    <lineage>
        <taxon>Bacteria</taxon>
        <taxon>Bacillati</taxon>
        <taxon>Actinomycetota</taxon>
        <taxon>Actinomycetes</taxon>
        <taxon>Mycobacteriales</taxon>
        <taxon>Mycobacteriaceae</taxon>
        <taxon>Mycobacterium</taxon>
    </lineage>
</organism>
<evidence type="ECO:0000313" key="2">
    <source>
        <dbReference type="EMBL" id="OBK24029.1"/>
    </source>
</evidence>
<gene>
    <name evidence="2" type="ORF">A5634_04520</name>
</gene>
<evidence type="ECO:0000313" key="3">
    <source>
        <dbReference type="Proteomes" id="UP000093928"/>
    </source>
</evidence>
<reference evidence="2 3" key="1">
    <citation type="submission" date="2016-06" db="EMBL/GenBank/DDBJ databases">
        <authorList>
            <person name="Kjaerup R.B."/>
            <person name="Dalgaard T.S."/>
            <person name="Juul-Madsen H.R."/>
        </authorList>
    </citation>
    <scope>NUCLEOTIDE SEQUENCE [LARGE SCALE GENOMIC DNA]</scope>
    <source>
        <strain evidence="2 3">1165133.8</strain>
    </source>
</reference>
<dbReference type="SUPFAM" id="SSF51695">
    <property type="entry name" value="PLC-like phosphodiesterases"/>
    <property type="match status" value="1"/>
</dbReference>
<comment type="caution">
    <text evidence="2">The sequence shown here is derived from an EMBL/GenBank/DDBJ whole genome shotgun (WGS) entry which is preliminary data.</text>
</comment>
<dbReference type="GO" id="GO:0006629">
    <property type="term" value="P:lipid metabolic process"/>
    <property type="evidence" value="ECO:0007669"/>
    <property type="project" value="InterPro"/>
</dbReference>
<feature type="domain" description="GP-PDE" evidence="1">
    <location>
        <begin position="24"/>
        <end position="262"/>
    </location>
</feature>
<dbReference type="Pfam" id="PF03009">
    <property type="entry name" value="GDPD"/>
    <property type="match status" value="1"/>
</dbReference>
<name>A0A1A3NSK5_MYCAS</name>
<evidence type="ECO:0000259" key="1">
    <source>
        <dbReference type="PROSITE" id="PS51704"/>
    </source>
</evidence>
<dbReference type="InterPro" id="IPR017946">
    <property type="entry name" value="PLC-like_Pdiesterase_TIM-brl"/>
</dbReference>
<dbReference type="Gene3D" id="3.20.20.190">
    <property type="entry name" value="Phosphatidylinositol (PI) phosphodiesterase"/>
    <property type="match status" value="1"/>
</dbReference>
<dbReference type="EMBL" id="LZLS01000163">
    <property type="protein sequence ID" value="OBK24029.1"/>
    <property type="molecule type" value="Genomic_DNA"/>
</dbReference>
<dbReference type="PANTHER" id="PTHR43805">
    <property type="entry name" value="GLYCEROPHOSPHORYL DIESTER PHOSPHODIESTERASE"/>
    <property type="match status" value="1"/>
</dbReference>
<dbReference type="RefSeq" id="WP_065145374.1">
    <property type="nucleotide sequence ID" value="NZ_LZLS01000163.1"/>
</dbReference>
<dbReference type="AlphaFoldDB" id="A0A1A3NSK5"/>
<accession>A0A1A3NSK5</accession>
<proteinExistence type="predicted"/>
<dbReference type="PANTHER" id="PTHR43805:SF1">
    <property type="entry name" value="GP-PDE DOMAIN-CONTAINING PROTEIN"/>
    <property type="match status" value="1"/>
</dbReference>